<dbReference type="InterPro" id="IPR027417">
    <property type="entry name" value="P-loop_NTPase"/>
</dbReference>
<evidence type="ECO:0000256" key="3">
    <source>
        <dbReference type="ARBA" id="ARBA00023134"/>
    </source>
</evidence>
<evidence type="ECO:0000313" key="7">
    <source>
        <dbReference type="Proteomes" id="UP000681720"/>
    </source>
</evidence>
<dbReference type="SUPFAM" id="SSF52540">
    <property type="entry name" value="P-loop containing nucleoside triphosphate hydrolases"/>
    <property type="match status" value="1"/>
</dbReference>
<gene>
    <name evidence="5" type="ORF">BYL167_LOCUS40109</name>
    <name evidence="6" type="ORF">GIL414_LOCUS56744</name>
</gene>
<feature type="domain" description="AIG1-type G" evidence="4">
    <location>
        <begin position="1"/>
        <end position="77"/>
    </location>
</feature>
<dbReference type="PANTHER" id="PTHR10903:SF170">
    <property type="entry name" value="GTPASE IMAP FAMILY MEMBER 7"/>
    <property type="match status" value="1"/>
</dbReference>
<dbReference type="InterPro" id="IPR006703">
    <property type="entry name" value="G_AIG1"/>
</dbReference>
<evidence type="ECO:0000256" key="2">
    <source>
        <dbReference type="ARBA" id="ARBA00022741"/>
    </source>
</evidence>
<sequence length="81" mass="8831">LLGNTGVGKSFLGNILLGREVFKHECSPSPVTHATEFQAYAADGDSYAVFNIPGLLEDDQDAVDRNKQEIYKAFQQSPNSV</sequence>
<feature type="non-terminal residue" evidence="6">
    <location>
        <position position="1"/>
    </location>
</feature>
<dbReference type="Proteomes" id="UP000681967">
    <property type="component" value="Unassembled WGS sequence"/>
</dbReference>
<dbReference type="InterPro" id="IPR045058">
    <property type="entry name" value="GIMA/IAN/Toc"/>
</dbReference>
<keyword evidence="3" id="KW-0342">GTP-binding</keyword>
<dbReference type="AlphaFoldDB" id="A0A8S3DRK9"/>
<feature type="non-terminal residue" evidence="6">
    <location>
        <position position="81"/>
    </location>
</feature>
<comment type="similarity">
    <text evidence="1">Belongs to the TRAFAC class TrmE-Era-EngA-EngB-Septin-like GTPase superfamily. AIG1/Toc34/Toc159-like paraseptin GTPase family. IAN subfamily.</text>
</comment>
<accession>A0A8S3DRK9</accession>
<dbReference type="EMBL" id="CAJOBH010098387">
    <property type="protein sequence ID" value="CAF4600562.1"/>
    <property type="molecule type" value="Genomic_DNA"/>
</dbReference>
<name>A0A8S3DRK9_9BILA</name>
<dbReference type="Pfam" id="PF04548">
    <property type="entry name" value="AIG1"/>
    <property type="match status" value="1"/>
</dbReference>
<dbReference type="Gene3D" id="3.40.50.300">
    <property type="entry name" value="P-loop containing nucleotide triphosphate hydrolases"/>
    <property type="match status" value="1"/>
</dbReference>
<keyword evidence="2" id="KW-0547">Nucleotide-binding</keyword>
<dbReference type="Proteomes" id="UP000681720">
    <property type="component" value="Unassembled WGS sequence"/>
</dbReference>
<evidence type="ECO:0000256" key="1">
    <source>
        <dbReference type="ARBA" id="ARBA00008535"/>
    </source>
</evidence>
<dbReference type="PANTHER" id="PTHR10903">
    <property type="entry name" value="GTPASE, IMAP FAMILY MEMBER-RELATED"/>
    <property type="match status" value="1"/>
</dbReference>
<dbReference type="GO" id="GO:0005525">
    <property type="term" value="F:GTP binding"/>
    <property type="evidence" value="ECO:0007669"/>
    <property type="project" value="UniProtKB-KW"/>
</dbReference>
<evidence type="ECO:0000259" key="4">
    <source>
        <dbReference type="Pfam" id="PF04548"/>
    </source>
</evidence>
<reference evidence="6" key="1">
    <citation type="submission" date="2021-02" db="EMBL/GenBank/DDBJ databases">
        <authorList>
            <person name="Nowell W R."/>
        </authorList>
    </citation>
    <scope>NUCLEOTIDE SEQUENCE</scope>
</reference>
<comment type="caution">
    <text evidence="6">The sequence shown here is derived from an EMBL/GenBank/DDBJ whole genome shotgun (WGS) entry which is preliminary data.</text>
</comment>
<organism evidence="6 7">
    <name type="scientific">Rotaria magnacalcarata</name>
    <dbReference type="NCBI Taxonomy" id="392030"/>
    <lineage>
        <taxon>Eukaryota</taxon>
        <taxon>Metazoa</taxon>
        <taxon>Spiralia</taxon>
        <taxon>Gnathifera</taxon>
        <taxon>Rotifera</taxon>
        <taxon>Eurotatoria</taxon>
        <taxon>Bdelloidea</taxon>
        <taxon>Philodinida</taxon>
        <taxon>Philodinidae</taxon>
        <taxon>Rotaria</taxon>
    </lineage>
</organism>
<dbReference type="EMBL" id="CAJOBJ010204532">
    <property type="protein sequence ID" value="CAF4992917.1"/>
    <property type="molecule type" value="Genomic_DNA"/>
</dbReference>
<protein>
    <recommendedName>
        <fullName evidence="4">AIG1-type G domain-containing protein</fullName>
    </recommendedName>
</protein>
<proteinExistence type="inferred from homology"/>
<evidence type="ECO:0000313" key="5">
    <source>
        <dbReference type="EMBL" id="CAF4600562.1"/>
    </source>
</evidence>
<evidence type="ECO:0000313" key="6">
    <source>
        <dbReference type="EMBL" id="CAF4992917.1"/>
    </source>
</evidence>